<dbReference type="OrthoDB" id="9795306at2"/>
<dbReference type="SUPFAM" id="SSF54593">
    <property type="entry name" value="Glyoxalase/Bleomycin resistance protein/Dihydroxybiphenyl dioxygenase"/>
    <property type="match status" value="1"/>
</dbReference>
<dbReference type="AlphaFoldDB" id="A3K898"/>
<dbReference type="InterPro" id="IPR028973">
    <property type="entry name" value="PhnB-like"/>
</dbReference>
<proteinExistence type="predicted"/>
<evidence type="ECO:0000313" key="3">
    <source>
        <dbReference type="Proteomes" id="UP000005713"/>
    </source>
</evidence>
<dbReference type="CDD" id="cd06588">
    <property type="entry name" value="PhnB_like"/>
    <property type="match status" value="1"/>
</dbReference>
<dbReference type="RefSeq" id="WP_005862164.1">
    <property type="nucleotide sequence ID" value="NZ_AAYA01000014.1"/>
</dbReference>
<sequence length="139" mass="15184">MQMTPYLFFRGNCRAAFNRYAEILDLPAPQIMDFSQLPEAERENMPGAAEDAVMHAMLMLPSGALMGSDDIGPEFQPMAGCSVNLMVATAQEANRVFDALAEGGEIRMPLAETFWTPAFGTLTDAFGIRWMVMAEGPQG</sequence>
<accession>A3K898</accession>
<reference evidence="2 3" key="1">
    <citation type="submission" date="2006-06" db="EMBL/GenBank/DDBJ databases">
        <authorList>
            <person name="Moran M.A."/>
            <person name="Ferriera S."/>
            <person name="Johnson J."/>
            <person name="Kravitz S."/>
            <person name="Beeson K."/>
            <person name="Sutton G."/>
            <person name="Rogers Y.-H."/>
            <person name="Friedman R."/>
            <person name="Frazier M."/>
            <person name="Venter J.C."/>
        </authorList>
    </citation>
    <scope>NUCLEOTIDE SEQUENCE [LARGE SCALE GENOMIC DNA]</scope>
    <source>
        <strain evidence="2 3">E-37</strain>
    </source>
</reference>
<feature type="domain" description="PhnB-like" evidence="1">
    <location>
        <begin position="2"/>
        <end position="132"/>
    </location>
</feature>
<organism evidence="2 3">
    <name type="scientific">Sagittula stellata (strain ATCC 700073 / DSM 11524 / E-37)</name>
    <dbReference type="NCBI Taxonomy" id="388399"/>
    <lineage>
        <taxon>Bacteria</taxon>
        <taxon>Pseudomonadati</taxon>
        <taxon>Pseudomonadota</taxon>
        <taxon>Alphaproteobacteria</taxon>
        <taxon>Rhodobacterales</taxon>
        <taxon>Roseobacteraceae</taxon>
        <taxon>Sagittula</taxon>
    </lineage>
</organism>
<gene>
    <name evidence="2" type="ORF">SSE37_09988</name>
</gene>
<comment type="caution">
    <text evidence="2">The sequence shown here is derived from an EMBL/GenBank/DDBJ whole genome shotgun (WGS) entry which is preliminary data.</text>
</comment>
<dbReference type="Gene3D" id="3.10.180.10">
    <property type="entry name" value="2,3-Dihydroxybiphenyl 1,2-Dioxygenase, domain 1"/>
    <property type="match status" value="1"/>
</dbReference>
<dbReference type="eggNOG" id="COG2764">
    <property type="taxonomic scope" value="Bacteria"/>
</dbReference>
<dbReference type="Pfam" id="PF06983">
    <property type="entry name" value="3-dmu-9_3-mt"/>
    <property type="match status" value="1"/>
</dbReference>
<dbReference type="PANTHER" id="PTHR33990">
    <property type="entry name" value="PROTEIN YJDN-RELATED"/>
    <property type="match status" value="1"/>
</dbReference>
<evidence type="ECO:0000259" key="1">
    <source>
        <dbReference type="Pfam" id="PF06983"/>
    </source>
</evidence>
<dbReference type="PANTHER" id="PTHR33990:SF1">
    <property type="entry name" value="PROTEIN YJDN"/>
    <property type="match status" value="1"/>
</dbReference>
<dbReference type="EMBL" id="AAYA01000014">
    <property type="protein sequence ID" value="EBA06577.1"/>
    <property type="molecule type" value="Genomic_DNA"/>
</dbReference>
<dbReference type="InterPro" id="IPR029068">
    <property type="entry name" value="Glyas_Bleomycin-R_OHBP_Dase"/>
</dbReference>
<keyword evidence="3" id="KW-1185">Reference proteome</keyword>
<name>A3K898_SAGS3</name>
<dbReference type="Proteomes" id="UP000005713">
    <property type="component" value="Unassembled WGS sequence"/>
</dbReference>
<protein>
    <recommendedName>
        <fullName evidence="1">PhnB-like domain-containing protein</fullName>
    </recommendedName>
</protein>
<evidence type="ECO:0000313" key="2">
    <source>
        <dbReference type="EMBL" id="EBA06577.1"/>
    </source>
</evidence>